<proteinExistence type="predicted"/>
<reference evidence="1" key="1">
    <citation type="submission" date="2018-11" db="EMBL/GenBank/DDBJ databases">
        <authorList>
            <person name="Grassa J C."/>
        </authorList>
    </citation>
    <scope>NUCLEOTIDE SEQUENCE [LARGE SCALE GENOMIC DNA]</scope>
</reference>
<evidence type="ECO:0000313" key="1">
    <source>
        <dbReference type="EnsemblPlants" id="cds.evm.model.07.1067"/>
    </source>
</evidence>
<evidence type="ECO:0008006" key="3">
    <source>
        <dbReference type="Google" id="ProtNLM"/>
    </source>
</evidence>
<keyword evidence="2" id="KW-1185">Reference proteome</keyword>
<accession>A0A803Q155</accession>
<dbReference type="PANTHER" id="PTHR33116">
    <property type="entry name" value="REVERSE TRANSCRIPTASE ZINC-BINDING DOMAIN-CONTAINING PROTEIN-RELATED-RELATED"/>
    <property type="match status" value="1"/>
</dbReference>
<dbReference type="EnsemblPlants" id="evm.model.07.1067">
    <property type="protein sequence ID" value="cds.evm.model.07.1067"/>
    <property type="gene ID" value="evm.TU.07.1067"/>
</dbReference>
<dbReference type="PANTHER" id="PTHR33116:SF86">
    <property type="entry name" value="REVERSE TRANSCRIPTASE DOMAIN-CONTAINING PROTEIN"/>
    <property type="match status" value="1"/>
</dbReference>
<dbReference type="Proteomes" id="UP000596661">
    <property type="component" value="Chromosome 7"/>
</dbReference>
<dbReference type="EMBL" id="UZAU01000655">
    <property type="status" value="NOT_ANNOTATED_CDS"/>
    <property type="molecule type" value="Genomic_DNA"/>
</dbReference>
<sequence>MVKNILNRSRIAVPHALKYNLRTSVADAEGLIHGYKVYLQCPAISHLMYADDTFVFCRANNEEVDWVQDCLDKYCMWSGQVINVAKSALVFSKNVHVMIVDKYCMTVDEISNQLGYRRLSPKDRNPCSLLLFSRSKLDDFQFMVDWVKRRLQGWRSKLLSQGGQTTLLNFVISSTLLYTMSTFSLPKTICLAWINWLVNSYGSDPQRKIGSLFGKLGLYLFAKVETLPFGVRESLVGRRIGDIDLWCSPRILRLSWDDYVDAFNPRIRDPQKVTLRSLLDSNGVLRGDTLCSWFIPEVANRLDEDSLLHLFLHCLVARQRYLGSNWGIRSGMLSISSPLDLARNKAFHEGTRAYPSALLHQVSYLASEVELSSALAASGPVHVNAPLLVLISLLAHVTTHLEAKALALHHAVSFCAGRGWANVVFSRIARSLLMQF</sequence>
<name>A0A803Q155_CANSA</name>
<dbReference type="AlphaFoldDB" id="A0A803Q155"/>
<reference evidence="1" key="2">
    <citation type="submission" date="2021-03" db="UniProtKB">
        <authorList>
            <consortium name="EnsemblPlants"/>
        </authorList>
    </citation>
    <scope>IDENTIFICATION</scope>
</reference>
<organism evidence="1 2">
    <name type="scientific">Cannabis sativa</name>
    <name type="common">Hemp</name>
    <name type="synonym">Marijuana</name>
    <dbReference type="NCBI Taxonomy" id="3483"/>
    <lineage>
        <taxon>Eukaryota</taxon>
        <taxon>Viridiplantae</taxon>
        <taxon>Streptophyta</taxon>
        <taxon>Embryophyta</taxon>
        <taxon>Tracheophyta</taxon>
        <taxon>Spermatophyta</taxon>
        <taxon>Magnoliopsida</taxon>
        <taxon>eudicotyledons</taxon>
        <taxon>Gunneridae</taxon>
        <taxon>Pentapetalae</taxon>
        <taxon>rosids</taxon>
        <taxon>fabids</taxon>
        <taxon>Rosales</taxon>
        <taxon>Cannabaceae</taxon>
        <taxon>Cannabis</taxon>
    </lineage>
</organism>
<dbReference type="Gramene" id="evm.model.07.1067">
    <property type="protein sequence ID" value="cds.evm.model.07.1067"/>
    <property type="gene ID" value="evm.TU.07.1067"/>
</dbReference>
<protein>
    <recommendedName>
        <fullName evidence="3">Reverse transcriptase domain-containing protein</fullName>
    </recommendedName>
</protein>
<evidence type="ECO:0000313" key="2">
    <source>
        <dbReference type="Proteomes" id="UP000596661"/>
    </source>
</evidence>